<protein>
    <recommendedName>
        <fullName evidence="2">TadE-like domain-containing protein</fullName>
    </recommendedName>
</protein>
<accession>A0A327MGP3</accession>
<comment type="caution">
    <text evidence="3">The sequence shown here is derived from an EMBL/GenBank/DDBJ whole genome shotgun (WGS) entry which is preliminary data.</text>
</comment>
<evidence type="ECO:0000259" key="2">
    <source>
        <dbReference type="Pfam" id="PF07811"/>
    </source>
</evidence>
<dbReference type="InterPro" id="IPR012495">
    <property type="entry name" value="TadE-like_dom"/>
</dbReference>
<dbReference type="OrthoDB" id="7266452at2"/>
<sequence length="194" mass="20059">MSLIRSDDGRRGAAVVEFALIVPLLVLLFVATAEIVLYMRTRFRLERTAAEVANVGSQFDSLAPADLDGLFGAAKVIARPVLAWSTGADTGRARTVIGVVTGSASGNALAWTCSRGDAGLESHVTGRASLPNGFLVPSGQSVLVVEVINAAVPWSIMAKAPPVFFGTPGPGPVRTYAIVRPRTASLTSLGGACP</sequence>
<dbReference type="EMBL" id="QLIX01000005">
    <property type="protein sequence ID" value="RAI59348.1"/>
    <property type="molecule type" value="Genomic_DNA"/>
</dbReference>
<evidence type="ECO:0000256" key="1">
    <source>
        <dbReference type="SAM" id="Phobius"/>
    </source>
</evidence>
<dbReference type="Pfam" id="PF07811">
    <property type="entry name" value="TadE"/>
    <property type="match status" value="1"/>
</dbReference>
<keyword evidence="1" id="KW-1133">Transmembrane helix</keyword>
<feature type="domain" description="TadE-like" evidence="2">
    <location>
        <begin position="12"/>
        <end position="53"/>
    </location>
</feature>
<dbReference type="RefSeq" id="WP_111469605.1">
    <property type="nucleotide sequence ID" value="NZ_QLIX01000005.1"/>
</dbReference>
<reference evidence="4" key="1">
    <citation type="submission" date="2018-06" db="EMBL/GenBank/DDBJ databases">
        <authorList>
            <person name="Khan S.A."/>
        </authorList>
    </citation>
    <scope>NUCLEOTIDE SEQUENCE [LARGE SCALE GENOMIC DNA]</scope>
    <source>
        <strain evidence="4">DB-1506</strain>
    </source>
</reference>
<dbReference type="AlphaFoldDB" id="A0A327MGP3"/>
<keyword evidence="4" id="KW-1185">Reference proteome</keyword>
<name>A0A327MGP3_9PROT</name>
<dbReference type="Proteomes" id="UP000249065">
    <property type="component" value="Unassembled WGS sequence"/>
</dbReference>
<evidence type="ECO:0000313" key="3">
    <source>
        <dbReference type="EMBL" id="RAI59348.1"/>
    </source>
</evidence>
<evidence type="ECO:0000313" key="4">
    <source>
        <dbReference type="Proteomes" id="UP000249065"/>
    </source>
</evidence>
<proteinExistence type="predicted"/>
<organism evidence="3 4">
    <name type="scientific">Roseicella frigidaeris</name>
    <dbReference type="NCBI Taxonomy" id="2230885"/>
    <lineage>
        <taxon>Bacteria</taxon>
        <taxon>Pseudomonadati</taxon>
        <taxon>Pseudomonadota</taxon>
        <taxon>Alphaproteobacteria</taxon>
        <taxon>Acetobacterales</taxon>
        <taxon>Roseomonadaceae</taxon>
        <taxon>Roseicella</taxon>
    </lineage>
</organism>
<feature type="transmembrane region" description="Helical" evidence="1">
    <location>
        <begin position="12"/>
        <end position="37"/>
    </location>
</feature>
<keyword evidence="1" id="KW-0472">Membrane</keyword>
<gene>
    <name evidence="3" type="ORF">DOO78_09995</name>
</gene>
<keyword evidence="1" id="KW-0812">Transmembrane</keyword>